<evidence type="ECO:0000256" key="1">
    <source>
        <dbReference type="SAM" id="SignalP"/>
    </source>
</evidence>
<keyword evidence="1" id="KW-0732">Signal</keyword>
<evidence type="ECO:0000313" key="3">
    <source>
        <dbReference type="WBParaSite" id="PSAMB.scaffold18256size968.g37529.t1"/>
    </source>
</evidence>
<proteinExistence type="predicted"/>
<organism evidence="2 3">
    <name type="scientific">Plectus sambesii</name>
    <dbReference type="NCBI Taxonomy" id="2011161"/>
    <lineage>
        <taxon>Eukaryota</taxon>
        <taxon>Metazoa</taxon>
        <taxon>Ecdysozoa</taxon>
        <taxon>Nematoda</taxon>
        <taxon>Chromadorea</taxon>
        <taxon>Plectida</taxon>
        <taxon>Plectina</taxon>
        <taxon>Plectoidea</taxon>
        <taxon>Plectidae</taxon>
        <taxon>Plectus</taxon>
    </lineage>
</organism>
<sequence>MLALNILAIALLSVLSIAEDDQEAGMGHGTTAANSDDNGSMNECANTYEGTHHFHRFAKWMNEKNSSHYSPIHPEFQPAVHHLDLALIKHNTPITSGGDNCKFKHLDKVRNNAHVPLRDRALCSFEYILNYNAK</sequence>
<reference evidence="3" key="1">
    <citation type="submission" date="2022-11" db="UniProtKB">
        <authorList>
            <consortium name="WormBaseParasite"/>
        </authorList>
    </citation>
    <scope>IDENTIFICATION</scope>
</reference>
<feature type="chain" id="PRO_5037294962" evidence="1">
    <location>
        <begin position="19"/>
        <end position="134"/>
    </location>
</feature>
<name>A0A914VDN9_9BILA</name>
<evidence type="ECO:0000313" key="2">
    <source>
        <dbReference type="Proteomes" id="UP000887566"/>
    </source>
</evidence>
<keyword evidence="2" id="KW-1185">Reference proteome</keyword>
<feature type="signal peptide" evidence="1">
    <location>
        <begin position="1"/>
        <end position="18"/>
    </location>
</feature>
<dbReference type="WBParaSite" id="PSAMB.scaffold18256size968.g37529.t1">
    <property type="protein sequence ID" value="PSAMB.scaffold18256size968.g37529.t1"/>
    <property type="gene ID" value="PSAMB.scaffold18256size968.g37529"/>
</dbReference>
<dbReference type="Proteomes" id="UP000887566">
    <property type="component" value="Unplaced"/>
</dbReference>
<protein>
    <submittedName>
        <fullName evidence="3">Uncharacterized protein</fullName>
    </submittedName>
</protein>
<accession>A0A914VDN9</accession>
<dbReference type="AlphaFoldDB" id="A0A914VDN9"/>